<reference evidence="1 2" key="1">
    <citation type="submission" date="2024-01" db="EMBL/GenBank/DDBJ databases">
        <title>The genomes of 5 underutilized Papilionoideae crops provide insights into root nodulation and disease resistanc.</title>
        <authorList>
            <person name="Jiang F."/>
        </authorList>
    </citation>
    <scope>NUCLEOTIDE SEQUENCE [LARGE SCALE GENOMIC DNA]</scope>
    <source>
        <strain evidence="1">JINMINGXINNONG_FW02</strain>
        <tissue evidence="1">Leaves</tissue>
    </source>
</reference>
<keyword evidence="2" id="KW-1185">Reference proteome</keyword>
<dbReference type="Proteomes" id="UP001374584">
    <property type="component" value="Unassembled WGS sequence"/>
</dbReference>
<accession>A0AAN9ML54</accession>
<proteinExistence type="predicted"/>
<dbReference type="AlphaFoldDB" id="A0AAN9ML54"/>
<evidence type="ECO:0000313" key="1">
    <source>
        <dbReference type="EMBL" id="KAK7356457.1"/>
    </source>
</evidence>
<organism evidence="1 2">
    <name type="scientific">Phaseolus coccineus</name>
    <name type="common">Scarlet runner bean</name>
    <name type="synonym">Phaseolus multiflorus</name>
    <dbReference type="NCBI Taxonomy" id="3886"/>
    <lineage>
        <taxon>Eukaryota</taxon>
        <taxon>Viridiplantae</taxon>
        <taxon>Streptophyta</taxon>
        <taxon>Embryophyta</taxon>
        <taxon>Tracheophyta</taxon>
        <taxon>Spermatophyta</taxon>
        <taxon>Magnoliopsida</taxon>
        <taxon>eudicotyledons</taxon>
        <taxon>Gunneridae</taxon>
        <taxon>Pentapetalae</taxon>
        <taxon>rosids</taxon>
        <taxon>fabids</taxon>
        <taxon>Fabales</taxon>
        <taxon>Fabaceae</taxon>
        <taxon>Papilionoideae</taxon>
        <taxon>50 kb inversion clade</taxon>
        <taxon>NPAAA clade</taxon>
        <taxon>indigoferoid/millettioid clade</taxon>
        <taxon>Phaseoleae</taxon>
        <taxon>Phaseolus</taxon>
    </lineage>
</organism>
<protein>
    <submittedName>
        <fullName evidence="1">Uncharacterized protein</fullName>
    </submittedName>
</protein>
<name>A0AAN9ML54_PHACN</name>
<evidence type="ECO:0000313" key="2">
    <source>
        <dbReference type="Proteomes" id="UP001374584"/>
    </source>
</evidence>
<dbReference type="EMBL" id="JAYMYR010000006">
    <property type="protein sequence ID" value="KAK7356457.1"/>
    <property type="molecule type" value="Genomic_DNA"/>
</dbReference>
<sequence>METGIESEGPKVISKGLITAIQFSGVARHLGDHSCGRVKGTNEGSANQCARELQAEHSQVSTFSIREAEVKICSEA</sequence>
<comment type="caution">
    <text evidence="1">The sequence shown here is derived from an EMBL/GenBank/DDBJ whole genome shotgun (WGS) entry which is preliminary data.</text>
</comment>
<gene>
    <name evidence="1" type="ORF">VNO80_15729</name>
</gene>